<dbReference type="OrthoDB" id="9782239at2"/>
<dbReference type="RefSeq" id="WP_129018942.1">
    <property type="nucleotide sequence ID" value="NZ_SDDZ01000019.1"/>
</dbReference>
<gene>
    <name evidence="5" type="ORF">ESZ48_18255</name>
</gene>
<dbReference type="PANTHER" id="PTHR42781:SF4">
    <property type="entry name" value="SPERMIDINE_PUTRESCINE IMPORT ATP-BINDING PROTEIN POTA"/>
    <property type="match status" value="1"/>
</dbReference>
<dbReference type="PROSITE" id="PS50893">
    <property type="entry name" value="ABC_TRANSPORTER_2"/>
    <property type="match status" value="1"/>
</dbReference>
<dbReference type="GO" id="GO:0005524">
    <property type="term" value="F:ATP binding"/>
    <property type="evidence" value="ECO:0007669"/>
    <property type="project" value="UniProtKB-KW"/>
</dbReference>
<evidence type="ECO:0000256" key="3">
    <source>
        <dbReference type="ARBA" id="ARBA00022840"/>
    </source>
</evidence>
<dbReference type="SMART" id="SM00382">
    <property type="entry name" value="AAA"/>
    <property type="match status" value="1"/>
</dbReference>
<dbReference type="InterPro" id="IPR003439">
    <property type="entry name" value="ABC_transporter-like_ATP-bd"/>
</dbReference>
<feature type="domain" description="ABC transporter" evidence="4">
    <location>
        <begin position="7"/>
        <end position="229"/>
    </location>
</feature>
<dbReference type="PANTHER" id="PTHR42781">
    <property type="entry name" value="SPERMIDINE/PUTRESCINE IMPORT ATP-BINDING PROTEIN POTA"/>
    <property type="match status" value="1"/>
</dbReference>
<sequence length="229" mass="25915">MSNSTIIRFTGVGFSYGEQSVLNNISFTVDKGEFICLTGKSGCGKSTLLRLINGLLLRREGEIEILNKSIADWELHQLRRKMGYVLQEGALFPHLTAYQNMCYCLNLIKRDAKDSEERINELLPLVNLDRSVLKKFPDTLSGGQRQRVGILRAIAHNPEIVLMDEPFSALDAETRMNLQDLVKNIHQKLNTTFVMVTHDIDEAKRLSTRIIHMDAGRIQTTLNESPSDL</sequence>
<organism evidence="5 6">
    <name type="scientific">Gelidibacter gilvus</name>
    <dbReference type="NCBI Taxonomy" id="59602"/>
    <lineage>
        <taxon>Bacteria</taxon>
        <taxon>Pseudomonadati</taxon>
        <taxon>Bacteroidota</taxon>
        <taxon>Flavobacteriia</taxon>
        <taxon>Flavobacteriales</taxon>
        <taxon>Flavobacteriaceae</taxon>
        <taxon>Gelidibacter</taxon>
    </lineage>
</organism>
<dbReference type="Proteomes" id="UP000289792">
    <property type="component" value="Unassembled WGS sequence"/>
</dbReference>
<dbReference type="EMBL" id="SDDZ01000019">
    <property type="protein sequence ID" value="RXJ44342.1"/>
    <property type="molecule type" value="Genomic_DNA"/>
</dbReference>
<reference evidence="5 6" key="1">
    <citation type="submission" date="2019-01" db="EMBL/GenBank/DDBJ databases">
        <title>Genome sequence of the Antarctic species Gelidibacter gilvus ACAM 158(T).</title>
        <authorList>
            <person name="Bowman J.P."/>
        </authorList>
    </citation>
    <scope>NUCLEOTIDE SEQUENCE [LARGE SCALE GENOMIC DNA]</scope>
    <source>
        <strain evidence="5 6">IC158</strain>
    </source>
</reference>
<dbReference type="PROSITE" id="PS00211">
    <property type="entry name" value="ABC_TRANSPORTER_1"/>
    <property type="match status" value="1"/>
</dbReference>
<keyword evidence="2" id="KW-0547">Nucleotide-binding</keyword>
<dbReference type="SUPFAM" id="SSF52540">
    <property type="entry name" value="P-loop containing nucleoside triphosphate hydrolases"/>
    <property type="match status" value="1"/>
</dbReference>
<proteinExistence type="predicted"/>
<evidence type="ECO:0000256" key="1">
    <source>
        <dbReference type="ARBA" id="ARBA00022448"/>
    </source>
</evidence>
<dbReference type="InterPro" id="IPR017871">
    <property type="entry name" value="ABC_transporter-like_CS"/>
</dbReference>
<comment type="caution">
    <text evidence="5">The sequence shown here is derived from an EMBL/GenBank/DDBJ whole genome shotgun (WGS) entry which is preliminary data.</text>
</comment>
<dbReference type="InterPro" id="IPR050093">
    <property type="entry name" value="ABC_SmlMolc_Importer"/>
</dbReference>
<protein>
    <submittedName>
        <fullName evidence="5">ATP-binding cassette domain-containing protein</fullName>
    </submittedName>
</protein>
<dbReference type="InterPro" id="IPR027417">
    <property type="entry name" value="P-loop_NTPase"/>
</dbReference>
<accession>A0A4Q0XEC8</accession>
<keyword evidence="1" id="KW-0813">Transport</keyword>
<evidence type="ECO:0000313" key="6">
    <source>
        <dbReference type="Proteomes" id="UP000289792"/>
    </source>
</evidence>
<evidence type="ECO:0000259" key="4">
    <source>
        <dbReference type="PROSITE" id="PS50893"/>
    </source>
</evidence>
<name>A0A4Q0XEC8_9FLAO</name>
<dbReference type="Pfam" id="PF00005">
    <property type="entry name" value="ABC_tran"/>
    <property type="match status" value="1"/>
</dbReference>
<keyword evidence="6" id="KW-1185">Reference proteome</keyword>
<dbReference type="Gene3D" id="3.40.50.300">
    <property type="entry name" value="P-loop containing nucleotide triphosphate hydrolases"/>
    <property type="match status" value="1"/>
</dbReference>
<dbReference type="InterPro" id="IPR003593">
    <property type="entry name" value="AAA+_ATPase"/>
</dbReference>
<dbReference type="AlphaFoldDB" id="A0A4Q0XEC8"/>
<keyword evidence="3 5" id="KW-0067">ATP-binding</keyword>
<evidence type="ECO:0000313" key="5">
    <source>
        <dbReference type="EMBL" id="RXJ44342.1"/>
    </source>
</evidence>
<evidence type="ECO:0000256" key="2">
    <source>
        <dbReference type="ARBA" id="ARBA00022741"/>
    </source>
</evidence>
<dbReference type="GO" id="GO:0016887">
    <property type="term" value="F:ATP hydrolysis activity"/>
    <property type="evidence" value="ECO:0007669"/>
    <property type="project" value="InterPro"/>
</dbReference>